<organism evidence="1 2">
    <name type="scientific">Candidatus Hakubella thermalkaliphila</name>
    <dbReference type="NCBI Taxonomy" id="2754717"/>
    <lineage>
        <taxon>Bacteria</taxon>
        <taxon>Bacillati</taxon>
        <taxon>Actinomycetota</taxon>
        <taxon>Actinomycetota incertae sedis</taxon>
        <taxon>Candidatus Hakubellales</taxon>
        <taxon>Candidatus Hakubellaceae</taxon>
        <taxon>Candidatus Hakubella</taxon>
    </lineage>
</organism>
<proteinExistence type="predicted"/>
<gene>
    <name evidence="1" type="ORF">HKBW3S25_00283</name>
</gene>
<sequence>MHPALPALLTAVRYRGLRVGLTTNARTPGLVTALADAGLLESFGVSPGTGGGGVGLWSPP</sequence>
<evidence type="ECO:0000313" key="1">
    <source>
        <dbReference type="EMBL" id="GFP24845.1"/>
    </source>
</evidence>
<comment type="caution">
    <text evidence="1">The sequence shown here is derived from an EMBL/GenBank/DDBJ whole genome shotgun (WGS) entry which is preliminary data.</text>
</comment>
<feature type="non-terminal residue" evidence="1">
    <location>
        <position position="60"/>
    </location>
</feature>
<reference evidence="1 2" key="1">
    <citation type="journal article" date="2020" name="Front. Microbiol.">
        <title>Single-cell genomics of novel Actinobacteria with the Wood-Ljungdahl pathway discovered in a serpentinizing system.</title>
        <authorList>
            <person name="Merino N."/>
            <person name="Kawai M."/>
            <person name="Boyd E.S."/>
            <person name="Colman D.R."/>
            <person name="McGlynn S.E."/>
            <person name="Nealson K.H."/>
            <person name="Kurokawa K."/>
            <person name="Hongoh Y."/>
        </authorList>
    </citation>
    <scope>NUCLEOTIDE SEQUENCE [LARGE SCALE GENOMIC DNA]</scope>
    <source>
        <strain evidence="1 2">S25</strain>
    </source>
</reference>
<dbReference type="Proteomes" id="UP000543224">
    <property type="component" value="Unassembled WGS sequence"/>
</dbReference>
<dbReference type="AlphaFoldDB" id="A0A6V8NX60"/>
<protein>
    <submittedName>
        <fullName evidence="1">Uncharacterized protein</fullName>
    </submittedName>
</protein>
<accession>A0A6V8NX60</accession>
<evidence type="ECO:0000313" key="2">
    <source>
        <dbReference type="Proteomes" id="UP000543224"/>
    </source>
</evidence>
<name>A0A6V8NX60_9ACTN</name>
<dbReference type="EMBL" id="BLRX01000019">
    <property type="protein sequence ID" value="GFP24845.1"/>
    <property type="molecule type" value="Genomic_DNA"/>
</dbReference>